<reference evidence="8" key="1">
    <citation type="submission" date="2022-06" db="EMBL/GenBank/DDBJ databases">
        <authorList>
            <person name="Berger JAMES D."/>
            <person name="Berger JAMES D."/>
        </authorList>
    </citation>
    <scope>NUCLEOTIDE SEQUENCE [LARGE SCALE GENOMIC DNA]</scope>
</reference>
<reference evidence="9" key="2">
    <citation type="submission" date="2023-11" db="UniProtKB">
        <authorList>
            <consortium name="WormBaseParasite"/>
        </authorList>
    </citation>
    <scope>IDENTIFICATION</scope>
</reference>
<dbReference type="PROSITE" id="PS51263">
    <property type="entry name" value="ADF_H"/>
    <property type="match status" value="1"/>
</dbReference>
<dbReference type="CDD" id="cd11283">
    <property type="entry name" value="ADF_GMF-beta_like"/>
    <property type="match status" value="1"/>
</dbReference>
<dbReference type="GO" id="GO:0003779">
    <property type="term" value="F:actin binding"/>
    <property type="evidence" value="ECO:0007669"/>
    <property type="project" value="InterPro"/>
</dbReference>
<keyword evidence="4" id="KW-0963">Cytoplasm</keyword>
<sequence>MSELRVADMSQDTLDSIKKFKFRKCNNTIALTLKIDKETLKVEIEDTFEEDTTLESLKDALPSHQPRYVLLSYRFEKHDGRVSFPYCLLFSTPQGSPPNLQMMYAASLTNVTHKSEVTKVFELRDLDELSDEWLEENLNRTA</sequence>
<dbReference type="PIRSF" id="PIRSF001788">
    <property type="entry name" value="GMF-beta"/>
    <property type="match status" value="1"/>
</dbReference>
<name>A0AA85K1A5_TRIRE</name>
<evidence type="ECO:0000256" key="5">
    <source>
        <dbReference type="ARBA" id="ARBA00023242"/>
    </source>
</evidence>
<dbReference type="Pfam" id="PF00241">
    <property type="entry name" value="Cofilin_ADF"/>
    <property type="match status" value="1"/>
</dbReference>
<dbReference type="GO" id="GO:0071846">
    <property type="term" value="P:actin filament debranching"/>
    <property type="evidence" value="ECO:0007669"/>
    <property type="project" value="InterPro"/>
</dbReference>
<comment type="subcellular location">
    <subcellularLocation>
        <location evidence="2">Cytoplasm</location>
    </subcellularLocation>
    <subcellularLocation>
        <location evidence="1">Nucleus</location>
    </subcellularLocation>
</comment>
<dbReference type="AlphaFoldDB" id="A0AA85K1A5"/>
<protein>
    <recommendedName>
        <fullName evidence="7">ADF-H domain-containing protein</fullName>
    </recommendedName>
</protein>
<evidence type="ECO:0000256" key="6">
    <source>
        <dbReference type="PIRNR" id="PIRNR001788"/>
    </source>
</evidence>
<dbReference type="SUPFAM" id="SSF55753">
    <property type="entry name" value="Actin depolymerizing proteins"/>
    <property type="match status" value="1"/>
</dbReference>
<dbReference type="PANTHER" id="PTHR11249">
    <property type="entry name" value="GLIAL FACTOR NATURATION FACTOR"/>
    <property type="match status" value="1"/>
</dbReference>
<evidence type="ECO:0000259" key="7">
    <source>
        <dbReference type="PROSITE" id="PS51263"/>
    </source>
</evidence>
<organism evidence="8 9">
    <name type="scientific">Trichobilharzia regenti</name>
    <name type="common">Nasal bird schistosome</name>
    <dbReference type="NCBI Taxonomy" id="157069"/>
    <lineage>
        <taxon>Eukaryota</taxon>
        <taxon>Metazoa</taxon>
        <taxon>Spiralia</taxon>
        <taxon>Lophotrochozoa</taxon>
        <taxon>Platyhelminthes</taxon>
        <taxon>Trematoda</taxon>
        <taxon>Digenea</taxon>
        <taxon>Strigeidida</taxon>
        <taxon>Schistosomatoidea</taxon>
        <taxon>Schistosomatidae</taxon>
        <taxon>Trichobilharzia</taxon>
    </lineage>
</organism>
<evidence type="ECO:0000313" key="9">
    <source>
        <dbReference type="WBParaSite" id="TREG1_64580.1"/>
    </source>
</evidence>
<keyword evidence="5" id="KW-0539">Nucleus</keyword>
<dbReference type="PANTHER" id="PTHR11249:SF2">
    <property type="entry name" value="GLIA MATURATION FACTOR"/>
    <property type="match status" value="1"/>
</dbReference>
<proteinExistence type="inferred from homology"/>
<dbReference type="InterPro" id="IPR002108">
    <property type="entry name" value="ADF-H"/>
</dbReference>
<accession>A0AA85K1A5</accession>
<dbReference type="GO" id="GO:0030864">
    <property type="term" value="C:cortical actin cytoskeleton"/>
    <property type="evidence" value="ECO:0007669"/>
    <property type="project" value="TreeGrafter"/>
</dbReference>
<dbReference type="Proteomes" id="UP000050795">
    <property type="component" value="Unassembled WGS sequence"/>
</dbReference>
<evidence type="ECO:0000256" key="3">
    <source>
        <dbReference type="ARBA" id="ARBA00010055"/>
    </source>
</evidence>
<dbReference type="FunFam" id="3.40.20.10:FF:000026">
    <property type="entry name" value="Glia maturation factor"/>
    <property type="match status" value="1"/>
</dbReference>
<keyword evidence="8" id="KW-1185">Reference proteome</keyword>
<evidence type="ECO:0000256" key="4">
    <source>
        <dbReference type="ARBA" id="ARBA00022490"/>
    </source>
</evidence>
<feature type="domain" description="ADF-H" evidence="7">
    <location>
        <begin position="3"/>
        <end position="139"/>
    </location>
</feature>
<comment type="similarity">
    <text evidence="3 6">Belongs to the actin-binding proteins ADF family. GMF subfamily.</text>
</comment>
<evidence type="ECO:0000313" key="8">
    <source>
        <dbReference type="Proteomes" id="UP000050795"/>
    </source>
</evidence>
<dbReference type="GO" id="GO:0034316">
    <property type="term" value="P:negative regulation of Arp2/3 complex-mediated actin nucleation"/>
    <property type="evidence" value="ECO:0007669"/>
    <property type="project" value="TreeGrafter"/>
</dbReference>
<dbReference type="InterPro" id="IPR029006">
    <property type="entry name" value="ADF-H/Gelsolin-like_dom_sf"/>
</dbReference>
<evidence type="ECO:0000256" key="1">
    <source>
        <dbReference type="ARBA" id="ARBA00004123"/>
    </source>
</evidence>
<dbReference type="InterPro" id="IPR011171">
    <property type="entry name" value="GMF"/>
</dbReference>
<dbReference type="Gene3D" id="3.40.20.10">
    <property type="entry name" value="Severin"/>
    <property type="match status" value="1"/>
</dbReference>
<evidence type="ECO:0000256" key="2">
    <source>
        <dbReference type="ARBA" id="ARBA00004496"/>
    </source>
</evidence>
<dbReference type="SMART" id="SM00102">
    <property type="entry name" value="ADF"/>
    <property type="match status" value="1"/>
</dbReference>
<dbReference type="WBParaSite" id="TREG1_64580.1">
    <property type="protein sequence ID" value="TREG1_64580.1"/>
    <property type="gene ID" value="TREG1_64580"/>
</dbReference>
<dbReference type="GO" id="GO:0005634">
    <property type="term" value="C:nucleus"/>
    <property type="evidence" value="ECO:0007669"/>
    <property type="project" value="UniProtKB-SubCell"/>
</dbReference>
<dbReference type="GO" id="GO:0071933">
    <property type="term" value="F:Arp2/3 complex binding"/>
    <property type="evidence" value="ECO:0007669"/>
    <property type="project" value="InterPro"/>
</dbReference>